<organism evidence="2 3">
    <name type="scientific">Dichotomicrobium thermohalophilum</name>
    <dbReference type="NCBI Taxonomy" id="933063"/>
    <lineage>
        <taxon>Bacteria</taxon>
        <taxon>Pseudomonadati</taxon>
        <taxon>Pseudomonadota</taxon>
        <taxon>Alphaproteobacteria</taxon>
        <taxon>Hyphomicrobiales</taxon>
        <taxon>Hyphomicrobiaceae</taxon>
        <taxon>Dichotomicrobium</taxon>
    </lineage>
</organism>
<comment type="caution">
    <text evidence="2">The sequence shown here is derived from an EMBL/GenBank/DDBJ whole genome shotgun (WGS) entry which is preliminary data.</text>
</comment>
<name>A0A397QEU5_9HYPH</name>
<dbReference type="Proteomes" id="UP000266273">
    <property type="component" value="Unassembled WGS sequence"/>
</dbReference>
<dbReference type="RefSeq" id="WP_119061356.1">
    <property type="nucleotide sequence ID" value="NZ_QXDF01000001.1"/>
</dbReference>
<keyword evidence="3" id="KW-1185">Reference proteome</keyword>
<dbReference type="InterPro" id="IPR025979">
    <property type="entry name" value="ChrR-like_cupin_dom"/>
</dbReference>
<sequence>MTITHHLDEATLMGLSAGALPEALASVAACHLDVCPSCRKQLGELDMLGGALLEHIDPQPLSDGLSERMASYFRDDNVRSFPLHRTRGRHNNGKTRGEVPKPLQRFIGTSLDDLQWQWLAPGIRQYAIKLPDESRGSLRLLRIKAGMRIPEHGHGGSELTLILRGAYHDRFGRFGPGDVADLDEDAEHEPRVDKDGECICLVATEEAARFKGLLSRVLQPLTGI</sequence>
<dbReference type="NCBIfam" id="TIGR02451">
    <property type="entry name" value="anti_sig_ChrR"/>
    <property type="match status" value="1"/>
</dbReference>
<accession>A0A397QEU5</accession>
<dbReference type="OrthoDB" id="2988517at2"/>
<gene>
    <name evidence="2" type="ORF">BXY53_1680</name>
</gene>
<dbReference type="Gene3D" id="2.60.120.10">
    <property type="entry name" value="Jelly Rolls"/>
    <property type="match status" value="1"/>
</dbReference>
<dbReference type="Pfam" id="PF12973">
    <property type="entry name" value="Cupin_7"/>
    <property type="match status" value="1"/>
</dbReference>
<evidence type="ECO:0000313" key="3">
    <source>
        <dbReference type="Proteomes" id="UP000266273"/>
    </source>
</evidence>
<dbReference type="EMBL" id="QXDF01000001">
    <property type="protein sequence ID" value="RIA56574.1"/>
    <property type="molecule type" value="Genomic_DNA"/>
</dbReference>
<dbReference type="Gene3D" id="1.10.10.1320">
    <property type="entry name" value="Anti-sigma factor, zinc-finger domain"/>
    <property type="match status" value="1"/>
</dbReference>
<evidence type="ECO:0000313" key="2">
    <source>
        <dbReference type="EMBL" id="RIA56574.1"/>
    </source>
</evidence>
<proteinExistence type="predicted"/>
<feature type="domain" description="ChrR-like cupin" evidence="1">
    <location>
        <begin position="109"/>
        <end position="204"/>
    </location>
</feature>
<dbReference type="InterPro" id="IPR012807">
    <property type="entry name" value="Anti-sigma_ChrR"/>
</dbReference>
<reference evidence="2 3" key="1">
    <citation type="submission" date="2018-08" db="EMBL/GenBank/DDBJ databases">
        <title>Genomic Encyclopedia of Archaeal and Bacterial Type Strains, Phase II (KMG-II): from individual species to whole genera.</title>
        <authorList>
            <person name="Goeker M."/>
        </authorList>
    </citation>
    <scope>NUCLEOTIDE SEQUENCE [LARGE SCALE GENOMIC DNA]</scope>
    <source>
        <strain evidence="2 3">DSM 5002</strain>
    </source>
</reference>
<dbReference type="SUPFAM" id="SSF51182">
    <property type="entry name" value="RmlC-like cupins"/>
    <property type="match status" value="1"/>
</dbReference>
<dbReference type="CDD" id="cd20301">
    <property type="entry name" value="cupin_ChrR"/>
    <property type="match status" value="1"/>
</dbReference>
<evidence type="ECO:0000259" key="1">
    <source>
        <dbReference type="Pfam" id="PF12973"/>
    </source>
</evidence>
<protein>
    <submittedName>
        <fullName evidence="2">ChrR-like anti-ECFsigma factor</fullName>
    </submittedName>
</protein>
<dbReference type="InterPro" id="IPR041916">
    <property type="entry name" value="Anti_sigma_zinc_sf"/>
</dbReference>
<dbReference type="AlphaFoldDB" id="A0A397QEU5"/>
<dbReference type="InterPro" id="IPR014710">
    <property type="entry name" value="RmlC-like_jellyroll"/>
</dbReference>
<dbReference type="InterPro" id="IPR011051">
    <property type="entry name" value="RmlC_Cupin_sf"/>
</dbReference>